<dbReference type="Proteomes" id="UP001497482">
    <property type="component" value="Chromosome 3"/>
</dbReference>
<evidence type="ECO:0000313" key="3">
    <source>
        <dbReference type="Proteomes" id="UP001497482"/>
    </source>
</evidence>
<feature type="compositionally biased region" description="Basic and acidic residues" evidence="1">
    <location>
        <begin position="41"/>
        <end position="59"/>
    </location>
</feature>
<accession>A0AAV2LF43</accession>
<feature type="compositionally biased region" description="Basic and acidic residues" evidence="1">
    <location>
        <begin position="95"/>
        <end position="104"/>
    </location>
</feature>
<dbReference type="AlphaFoldDB" id="A0AAV2LF43"/>
<feature type="compositionally biased region" description="Basic and acidic residues" evidence="1">
    <location>
        <begin position="114"/>
        <end position="130"/>
    </location>
</feature>
<feature type="compositionally biased region" description="Low complexity" evidence="1">
    <location>
        <begin position="13"/>
        <end position="25"/>
    </location>
</feature>
<feature type="compositionally biased region" description="Polar residues" evidence="1">
    <location>
        <begin position="1"/>
        <end position="12"/>
    </location>
</feature>
<name>A0AAV2LF43_KNICA</name>
<dbReference type="EMBL" id="OZ035825">
    <property type="protein sequence ID" value="CAL1600659.1"/>
    <property type="molecule type" value="Genomic_DNA"/>
</dbReference>
<feature type="region of interest" description="Disordered" evidence="1">
    <location>
        <begin position="1"/>
        <end position="130"/>
    </location>
</feature>
<evidence type="ECO:0000256" key="1">
    <source>
        <dbReference type="SAM" id="MobiDB-lite"/>
    </source>
</evidence>
<evidence type="ECO:0000313" key="2">
    <source>
        <dbReference type="EMBL" id="CAL1600659.1"/>
    </source>
</evidence>
<protein>
    <submittedName>
        <fullName evidence="2">Uncharacterized protein</fullName>
    </submittedName>
</protein>
<reference evidence="2 3" key="1">
    <citation type="submission" date="2024-04" db="EMBL/GenBank/DDBJ databases">
        <authorList>
            <person name="Waldvogel A.-M."/>
            <person name="Schoenle A."/>
        </authorList>
    </citation>
    <scope>NUCLEOTIDE SEQUENCE [LARGE SCALE GENOMIC DNA]</scope>
</reference>
<feature type="compositionally biased region" description="Polar residues" evidence="1">
    <location>
        <begin position="79"/>
        <end position="94"/>
    </location>
</feature>
<organism evidence="2 3">
    <name type="scientific">Knipowitschia caucasica</name>
    <name type="common">Caucasian dwarf goby</name>
    <name type="synonym">Pomatoschistus caucasicus</name>
    <dbReference type="NCBI Taxonomy" id="637954"/>
    <lineage>
        <taxon>Eukaryota</taxon>
        <taxon>Metazoa</taxon>
        <taxon>Chordata</taxon>
        <taxon>Craniata</taxon>
        <taxon>Vertebrata</taxon>
        <taxon>Euteleostomi</taxon>
        <taxon>Actinopterygii</taxon>
        <taxon>Neopterygii</taxon>
        <taxon>Teleostei</taxon>
        <taxon>Neoteleostei</taxon>
        <taxon>Acanthomorphata</taxon>
        <taxon>Gobiaria</taxon>
        <taxon>Gobiiformes</taxon>
        <taxon>Gobioidei</taxon>
        <taxon>Gobiidae</taxon>
        <taxon>Gobiinae</taxon>
        <taxon>Knipowitschia</taxon>
    </lineage>
</organism>
<gene>
    <name evidence="2" type="ORF">KC01_LOCUS28745</name>
</gene>
<sequence length="130" mass="14210">MTAGTSQADASRSQSPPSDYSGPSSDGDRRSVAELVSILTGKDHGQGQRGNKEPNDANRSRPHRPVNDGPNKVARDPDQTTGPHPTTAGAQQNNRRIDYLDPRLDPPTSQATHHMTDRSRDVRDLSVYER</sequence>
<keyword evidence="3" id="KW-1185">Reference proteome</keyword>
<proteinExistence type="predicted"/>